<dbReference type="InterPro" id="IPR018392">
    <property type="entry name" value="LysM"/>
</dbReference>
<dbReference type="SUPFAM" id="SSF49899">
    <property type="entry name" value="Concanavalin A-like lectins/glucanases"/>
    <property type="match status" value="1"/>
</dbReference>
<dbReference type="CDD" id="cd00161">
    <property type="entry name" value="beta-trefoil_Ricin-like"/>
    <property type="match status" value="1"/>
</dbReference>
<dbReference type="HOGENOM" id="CLU_311796_0_0_1"/>
<sequence length="942" mass="103004">MAAMARGKGRAEQSVFLDGKQGAFADKYPPDPGFVFVNPRRSSQTSAPTWFEVPGSLTLDGWMRPRNLFIGTDIEGGVISCLVTDDKLASYSGFGVLVSGQQFRGNLLFKATVGSTQQTINSTISENTWYYFTAIFNRGSCTNQVCSPSSMSLYINSVRVASSTFQSSDGISFWPSNDLLIGKQFPIPSNLNSQQYFAGLLDEMRFWSRAVSTAEIPILQYSTIGLTTPVATSLQAYWNFNEVDVFSFPLFLLTSFHFLPCFGNVMSGGLYARPLQGWQSALGTDSGWFLHFAVKPLKFAAMPSLAVSSYVNVTAAIPVEINSCGNSPPDNMRWSKSNLEAGGQLRPASRFEACLSIDAVGPWDGMNIYIANCIQGATNQQWEITATGQIRSQLTGTCLTVELTFAVLAQSGSSVYIIDCYDFQIGAVPFIALDVMNRHHGSFKGTAKFSTLGDSLGCCAPIDTPPEVISIGADNVVAGQDIVIAGAIGKTITVEVLARDKNVNDGVTIMMLVPPSADAVFAPFDTALNPRVYTFTWRPLLSTNWTNPTYAVFQAFDTPTNEYNASDPADRAFSLRASLRIEIRIPPLLVSPTPVDGTVFTVNFGSQLSFTVSVETRDPTEVVRVDFVEAGQSWLLPPPSNVVIGPQVPTPTPTVNGMVDRYNPTSRTWTFAAEASDSGKTYEVCFYGSKVNVLGTDSRTEIRCVRIVIPMPRPVFLAGTTANNTNFTSLVGCGTYFDVLIGQNDTSTAYTVYVTPSHYVRFLFNGTGLVYNGLPPRARFVQTDVLGYSFNFSWDHDIGEEGQWIVCFELSDNVNISRVTRCVYINVPRCRRCIRAGDTLEKIVKLYGSSWIELFAVNPALNGNPDDLRPGDVLNVGVIYRIFSAKTLVEVSNQTRSTTRLIRLLNPDINSDVWSFQAYDRICILPAMCGDTCAGSANCDRP</sequence>
<dbReference type="Pfam" id="PF00652">
    <property type="entry name" value="Ricin_B_lectin"/>
    <property type="match status" value="1"/>
</dbReference>
<dbReference type="EnsemblProtists" id="EKX49713">
    <property type="protein sequence ID" value="EKX49713"/>
    <property type="gene ID" value="GUITHDRAFT_135879"/>
</dbReference>
<dbReference type="InterPro" id="IPR036779">
    <property type="entry name" value="LysM_dom_sf"/>
</dbReference>
<proteinExistence type="predicted"/>
<dbReference type="Proteomes" id="UP000011087">
    <property type="component" value="Unassembled WGS sequence"/>
</dbReference>
<dbReference type="SMART" id="SM00257">
    <property type="entry name" value="LysM"/>
    <property type="match status" value="1"/>
</dbReference>
<dbReference type="OrthoDB" id="10690411at2759"/>
<dbReference type="Gene3D" id="3.10.350.10">
    <property type="entry name" value="LysM domain"/>
    <property type="match status" value="1"/>
</dbReference>
<dbReference type="AlphaFoldDB" id="L1JNQ9"/>
<protein>
    <recommendedName>
        <fullName evidence="1">LysM domain-containing protein</fullName>
    </recommendedName>
</protein>
<dbReference type="Pfam" id="PF01476">
    <property type="entry name" value="LysM"/>
    <property type="match status" value="1"/>
</dbReference>
<dbReference type="RefSeq" id="XP_005836693.1">
    <property type="nucleotide sequence ID" value="XM_005836636.1"/>
</dbReference>
<feature type="domain" description="LysM" evidence="1">
    <location>
        <begin position="830"/>
        <end position="876"/>
    </location>
</feature>
<evidence type="ECO:0000313" key="3">
    <source>
        <dbReference type="EnsemblProtists" id="EKX49713"/>
    </source>
</evidence>
<dbReference type="InterPro" id="IPR013320">
    <property type="entry name" value="ConA-like_dom_sf"/>
</dbReference>
<evidence type="ECO:0000313" key="2">
    <source>
        <dbReference type="EMBL" id="EKX49713.1"/>
    </source>
</evidence>
<dbReference type="PROSITE" id="PS50231">
    <property type="entry name" value="RICIN_B_LECTIN"/>
    <property type="match status" value="1"/>
</dbReference>
<dbReference type="InterPro" id="IPR000772">
    <property type="entry name" value="Ricin_B_lectin"/>
</dbReference>
<reference evidence="2 4" key="1">
    <citation type="journal article" date="2012" name="Nature">
        <title>Algal genomes reveal evolutionary mosaicism and the fate of nucleomorphs.</title>
        <authorList>
            <consortium name="DOE Joint Genome Institute"/>
            <person name="Curtis B.A."/>
            <person name="Tanifuji G."/>
            <person name="Burki F."/>
            <person name="Gruber A."/>
            <person name="Irimia M."/>
            <person name="Maruyama S."/>
            <person name="Arias M.C."/>
            <person name="Ball S.G."/>
            <person name="Gile G.H."/>
            <person name="Hirakawa Y."/>
            <person name="Hopkins J.F."/>
            <person name="Kuo A."/>
            <person name="Rensing S.A."/>
            <person name="Schmutz J."/>
            <person name="Symeonidi A."/>
            <person name="Elias M."/>
            <person name="Eveleigh R.J."/>
            <person name="Herman E.K."/>
            <person name="Klute M.J."/>
            <person name="Nakayama T."/>
            <person name="Obornik M."/>
            <person name="Reyes-Prieto A."/>
            <person name="Armbrust E.V."/>
            <person name="Aves S.J."/>
            <person name="Beiko R.G."/>
            <person name="Coutinho P."/>
            <person name="Dacks J.B."/>
            <person name="Durnford D.G."/>
            <person name="Fast N.M."/>
            <person name="Green B.R."/>
            <person name="Grisdale C.J."/>
            <person name="Hempel F."/>
            <person name="Henrissat B."/>
            <person name="Hoppner M.P."/>
            <person name="Ishida K."/>
            <person name="Kim E."/>
            <person name="Koreny L."/>
            <person name="Kroth P.G."/>
            <person name="Liu Y."/>
            <person name="Malik S.B."/>
            <person name="Maier U.G."/>
            <person name="McRose D."/>
            <person name="Mock T."/>
            <person name="Neilson J.A."/>
            <person name="Onodera N.T."/>
            <person name="Poole A.M."/>
            <person name="Pritham E.J."/>
            <person name="Richards T.A."/>
            <person name="Rocap G."/>
            <person name="Roy S.W."/>
            <person name="Sarai C."/>
            <person name="Schaack S."/>
            <person name="Shirato S."/>
            <person name="Slamovits C.H."/>
            <person name="Spencer D.F."/>
            <person name="Suzuki S."/>
            <person name="Worden A.Z."/>
            <person name="Zauner S."/>
            <person name="Barry K."/>
            <person name="Bell C."/>
            <person name="Bharti A.K."/>
            <person name="Crow J.A."/>
            <person name="Grimwood J."/>
            <person name="Kramer R."/>
            <person name="Lindquist E."/>
            <person name="Lucas S."/>
            <person name="Salamov A."/>
            <person name="McFadden G.I."/>
            <person name="Lane C.E."/>
            <person name="Keeling P.J."/>
            <person name="Gray M.W."/>
            <person name="Grigoriev I.V."/>
            <person name="Archibald J.M."/>
        </authorList>
    </citation>
    <scope>NUCLEOTIDE SEQUENCE</scope>
    <source>
        <strain evidence="2 4">CCMP2712</strain>
    </source>
</reference>
<reference evidence="3" key="3">
    <citation type="submission" date="2016-03" db="UniProtKB">
        <authorList>
            <consortium name="EnsemblProtists"/>
        </authorList>
    </citation>
    <scope>IDENTIFICATION</scope>
</reference>
<dbReference type="Gene3D" id="2.80.10.50">
    <property type="match status" value="1"/>
</dbReference>
<dbReference type="EMBL" id="JH992981">
    <property type="protein sequence ID" value="EKX49713.1"/>
    <property type="molecule type" value="Genomic_DNA"/>
</dbReference>
<dbReference type="PROSITE" id="PS51782">
    <property type="entry name" value="LYSM"/>
    <property type="match status" value="1"/>
</dbReference>
<dbReference type="SUPFAM" id="SSF50370">
    <property type="entry name" value="Ricin B-like lectins"/>
    <property type="match status" value="1"/>
</dbReference>
<reference evidence="4" key="2">
    <citation type="submission" date="2012-11" db="EMBL/GenBank/DDBJ databases">
        <authorList>
            <person name="Kuo A."/>
            <person name="Curtis B.A."/>
            <person name="Tanifuji G."/>
            <person name="Burki F."/>
            <person name="Gruber A."/>
            <person name="Irimia M."/>
            <person name="Maruyama S."/>
            <person name="Arias M.C."/>
            <person name="Ball S.G."/>
            <person name="Gile G.H."/>
            <person name="Hirakawa Y."/>
            <person name="Hopkins J.F."/>
            <person name="Rensing S.A."/>
            <person name="Schmutz J."/>
            <person name="Symeonidi A."/>
            <person name="Elias M."/>
            <person name="Eveleigh R.J."/>
            <person name="Herman E.K."/>
            <person name="Klute M.J."/>
            <person name="Nakayama T."/>
            <person name="Obornik M."/>
            <person name="Reyes-Prieto A."/>
            <person name="Armbrust E.V."/>
            <person name="Aves S.J."/>
            <person name="Beiko R.G."/>
            <person name="Coutinho P."/>
            <person name="Dacks J.B."/>
            <person name="Durnford D.G."/>
            <person name="Fast N.M."/>
            <person name="Green B.R."/>
            <person name="Grisdale C."/>
            <person name="Hempe F."/>
            <person name="Henrissat B."/>
            <person name="Hoppner M.P."/>
            <person name="Ishida K.-I."/>
            <person name="Kim E."/>
            <person name="Koreny L."/>
            <person name="Kroth P.G."/>
            <person name="Liu Y."/>
            <person name="Malik S.-B."/>
            <person name="Maier U.G."/>
            <person name="McRose D."/>
            <person name="Mock T."/>
            <person name="Neilson J.A."/>
            <person name="Onodera N.T."/>
            <person name="Poole A.M."/>
            <person name="Pritham E.J."/>
            <person name="Richards T.A."/>
            <person name="Rocap G."/>
            <person name="Roy S.W."/>
            <person name="Sarai C."/>
            <person name="Schaack S."/>
            <person name="Shirato S."/>
            <person name="Slamovits C.H."/>
            <person name="Spencer D.F."/>
            <person name="Suzuki S."/>
            <person name="Worden A.Z."/>
            <person name="Zauner S."/>
            <person name="Barry K."/>
            <person name="Bell C."/>
            <person name="Bharti A.K."/>
            <person name="Crow J.A."/>
            <person name="Grimwood J."/>
            <person name="Kramer R."/>
            <person name="Lindquist E."/>
            <person name="Lucas S."/>
            <person name="Salamov A."/>
            <person name="McFadden G.I."/>
            <person name="Lane C.E."/>
            <person name="Keeling P.J."/>
            <person name="Gray M.W."/>
            <person name="Grigoriev I.V."/>
            <person name="Archibald J.M."/>
        </authorList>
    </citation>
    <scope>NUCLEOTIDE SEQUENCE</scope>
    <source>
        <strain evidence="4">CCMP2712</strain>
    </source>
</reference>
<gene>
    <name evidence="2" type="ORF">GUITHDRAFT_135879</name>
</gene>
<dbReference type="KEGG" id="gtt:GUITHDRAFT_135879"/>
<organism evidence="2">
    <name type="scientific">Guillardia theta (strain CCMP2712)</name>
    <name type="common">Cryptophyte</name>
    <dbReference type="NCBI Taxonomy" id="905079"/>
    <lineage>
        <taxon>Eukaryota</taxon>
        <taxon>Cryptophyceae</taxon>
        <taxon>Pyrenomonadales</taxon>
        <taxon>Geminigeraceae</taxon>
        <taxon>Guillardia</taxon>
    </lineage>
</organism>
<dbReference type="InterPro" id="IPR035992">
    <property type="entry name" value="Ricin_B-like_lectins"/>
</dbReference>
<evidence type="ECO:0000313" key="4">
    <source>
        <dbReference type="Proteomes" id="UP000011087"/>
    </source>
</evidence>
<dbReference type="GeneID" id="17306400"/>
<accession>L1JNQ9</accession>
<dbReference type="PaxDb" id="55529-EKX49713"/>
<dbReference type="Pfam" id="PF13385">
    <property type="entry name" value="Laminin_G_3"/>
    <property type="match status" value="1"/>
</dbReference>
<keyword evidence="4" id="KW-1185">Reference proteome</keyword>
<evidence type="ECO:0000259" key="1">
    <source>
        <dbReference type="PROSITE" id="PS51782"/>
    </source>
</evidence>
<name>L1JNQ9_GUITC</name>
<dbReference type="Gene3D" id="2.60.120.200">
    <property type="match status" value="1"/>
</dbReference>